<dbReference type="GO" id="GO:0004399">
    <property type="term" value="F:histidinol dehydrogenase activity"/>
    <property type="evidence" value="ECO:0007669"/>
    <property type="project" value="UniProtKB-EC"/>
</dbReference>
<feature type="binding site" evidence="7">
    <location>
        <position position="126"/>
    </location>
    <ligand>
        <name>NAD(+)</name>
        <dbReference type="ChEBI" id="CHEBI:57540"/>
    </ligand>
</feature>
<feature type="binding site" evidence="7">
    <location>
        <position position="234"/>
    </location>
    <ligand>
        <name>substrate</name>
    </ligand>
</feature>
<sequence>MLYKHLSDVTEEELDKLLDRTGELMDVSETVSSILHDVQEKGDDGLREYTKKFDKADIQAIEVTPEEMEEAMGLVDAELIRHLEIAAENIRNFHAAQLPEKTWFIEPTPGIKLGQMATPLASVGAYVPGGRASYPSTALMTIIPAKVAGVKSVVMCTPPGPDGKVNPLTLAAGKVAGADHIYKLGGVQAIAAMAYGTESVLKVAKIVGPGNVFVTVAKMMVRDKAEIDFPAGPSEVLIIADDSADAGMIASDILAQAEHDPKSVSVLVTTSAELAEQTNAEVKKQADAAVRKEIVDSSLENAAIIVTDTMDECISISNDFAPEHLEIMVEDDDAVLERIENAGSIFVGNYAPVAAGDYASGTNHVLPTAGYPKLYSGLNIHHFLKYSTIQKITKEGLGSIGETIIALAEKEGLQAHADSVKLRLND</sequence>
<dbReference type="PRINTS" id="PR00083">
    <property type="entry name" value="HOLDHDRGNASE"/>
</dbReference>
<dbReference type="Gene3D" id="1.20.5.1300">
    <property type="match status" value="1"/>
</dbReference>
<comment type="catalytic activity">
    <reaction evidence="7 8">
        <text>L-histidinol + 2 NAD(+) + H2O = L-histidine + 2 NADH + 3 H(+)</text>
        <dbReference type="Rhea" id="RHEA:20641"/>
        <dbReference type="ChEBI" id="CHEBI:15377"/>
        <dbReference type="ChEBI" id="CHEBI:15378"/>
        <dbReference type="ChEBI" id="CHEBI:57540"/>
        <dbReference type="ChEBI" id="CHEBI:57595"/>
        <dbReference type="ChEBI" id="CHEBI:57699"/>
        <dbReference type="ChEBI" id="CHEBI:57945"/>
        <dbReference type="EC" id="1.1.1.23"/>
    </reaction>
</comment>
<feature type="binding site" evidence="7">
    <location>
        <position position="256"/>
    </location>
    <ligand>
        <name>Zn(2+)</name>
        <dbReference type="ChEBI" id="CHEBI:29105"/>
    </ligand>
</feature>
<dbReference type="PIRSF" id="PIRSF000099">
    <property type="entry name" value="Histidinol_dh"/>
    <property type="match status" value="1"/>
</dbReference>
<feature type="binding site" evidence="7">
    <location>
        <position position="411"/>
    </location>
    <ligand>
        <name>substrate</name>
    </ligand>
</feature>
<keyword evidence="7 8" id="KW-0520">NAD</keyword>
<dbReference type="CDD" id="cd06572">
    <property type="entry name" value="Histidinol_dh"/>
    <property type="match status" value="1"/>
</dbReference>
<name>A0ABU9KTP0_9EURY</name>
<feature type="binding site" evidence="7">
    <location>
        <position position="188"/>
    </location>
    <ligand>
        <name>NAD(+)</name>
        <dbReference type="ChEBI" id="CHEBI:57540"/>
    </ligand>
</feature>
<dbReference type="PROSITE" id="PS00611">
    <property type="entry name" value="HISOL_DEHYDROGENASE"/>
    <property type="match status" value="1"/>
</dbReference>
<dbReference type="InterPro" id="IPR001692">
    <property type="entry name" value="Histidinol_DH_CS"/>
</dbReference>
<dbReference type="NCBIfam" id="TIGR00069">
    <property type="entry name" value="hisD"/>
    <property type="match status" value="1"/>
</dbReference>
<feature type="binding site" evidence="7">
    <location>
        <position position="324"/>
    </location>
    <ligand>
        <name>substrate</name>
    </ligand>
</feature>
<keyword evidence="11" id="KW-1185">Reference proteome</keyword>
<dbReference type="SUPFAM" id="SSF53720">
    <property type="entry name" value="ALDH-like"/>
    <property type="match status" value="1"/>
</dbReference>
<feature type="binding site" evidence="7">
    <location>
        <position position="416"/>
    </location>
    <ligand>
        <name>substrate</name>
    </ligand>
</feature>
<proteinExistence type="inferred from homology"/>
<dbReference type="Proteomes" id="UP001396646">
    <property type="component" value="Unassembled WGS sequence"/>
</dbReference>
<dbReference type="EMBL" id="JBCAUS010000003">
    <property type="protein sequence ID" value="MEL4305381.1"/>
    <property type="molecule type" value="Genomic_DNA"/>
</dbReference>
<keyword evidence="6 7" id="KW-0368">Histidine biosynthesis</keyword>
<keyword evidence="7 8" id="KW-0028">Amino-acid biosynthesis</keyword>
<comment type="function">
    <text evidence="7 8">Catalyzes the sequential NAD-dependent oxidations of L-histidinol to L-histidinaldehyde and then to L-histidine.</text>
</comment>
<keyword evidence="5 7" id="KW-0560">Oxidoreductase</keyword>
<dbReference type="RefSeq" id="WP_342127044.1">
    <property type="nucleotide sequence ID" value="NZ_JBCAUS010000003.1"/>
</dbReference>
<dbReference type="HAMAP" id="MF_01024">
    <property type="entry name" value="HisD"/>
    <property type="match status" value="1"/>
</dbReference>
<accession>A0ABU9KTP0</accession>
<dbReference type="InterPro" id="IPR012131">
    <property type="entry name" value="Hstdl_DH"/>
</dbReference>
<dbReference type="EC" id="1.1.1.23" evidence="7 8"/>
<keyword evidence="4 7" id="KW-0862">Zinc</keyword>
<dbReference type="InterPro" id="IPR016161">
    <property type="entry name" value="Ald_DH/histidinol_DH"/>
</dbReference>
<evidence type="ECO:0000256" key="7">
    <source>
        <dbReference type="HAMAP-Rule" id="MF_01024"/>
    </source>
</evidence>
<feature type="binding site" evidence="7">
    <location>
        <position position="416"/>
    </location>
    <ligand>
        <name>Zn(2+)</name>
        <dbReference type="ChEBI" id="CHEBI:29105"/>
    </ligand>
</feature>
<feature type="active site" description="Proton acceptor" evidence="7">
    <location>
        <position position="324"/>
    </location>
</feature>
<dbReference type="PANTHER" id="PTHR21256:SF2">
    <property type="entry name" value="HISTIDINE BIOSYNTHESIS TRIFUNCTIONAL PROTEIN"/>
    <property type="match status" value="1"/>
</dbReference>
<feature type="active site" description="Proton acceptor" evidence="7">
    <location>
        <position position="323"/>
    </location>
</feature>
<dbReference type="Gene3D" id="3.40.50.1980">
    <property type="entry name" value="Nitrogenase molybdenum iron protein domain"/>
    <property type="match status" value="2"/>
</dbReference>
<feature type="binding site" evidence="7">
    <location>
        <position position="357"/>
    </location>
    <ligand>
        <name>substrate</name>
    </ligand>
</feature>
<evidence type="ECO:0000256" key="4">
    <source>
        <dbReference type="ARBA" id="ARBA00022833"/>
    </source>
</evidence>
<feature type="binding site" evidence="7">
    <location>
        <position position="259"/>
    </location>
    <ligand>
        <name>Zn(2+)</name>
        <dbReference type="ChEBI" id="CHEBI:29105"/>
    </ligand>
</feature>
<evidence type="ECO:0000256" key="5">
    <source>
        <dbReference type="ARBA" id="ARBA00023002"/>
    </source>
</evidence>
<organism evidence="10 11">
    <name type="scientific">Methanococcoides cohabitans</name>
    <dbReference type="NCBI Taxonomy" id="3136559"/>
    <lineage>
        <taxon>Archaea</taxon>
        <taxon>Methanobacteriati</taxon>
        <taxon>Methanobacteriota</taxon>
        <taxon>Stenosarchaea group</taxon>
        <taxon>Methanomicrobia</taxon>
        <taxon>Methanosarcinales</taxon>
        <taxon>Methanosarcinaceae</taxon>
        <taxon>Methanococcoides</taxon>
    </lineage>
</organism>
<feature type="binding site" evidence="7">
    <location>
        <position position="357"/>
    </location>
    <ligand>
        <name>Zn(2+)</name>
        <dbReference type="ChEBI" id="CHEBI:29105"/>
    </ligand>
</feature>
<evidence type="ECO:0000256" key="9">
    <source>
        <dbReference type="RuleBase" id="RU004175"/>
    </source>
</evidence>
<gene>
    <name evidence="7 10" type="primary">hisD</name>
    <name evidence="10" type="ORF">WOA13_06005</name>
</gene>
<reference evidence="10 11" key="1">
    <citation type="submission" date="2024-04" db="EMBL/GenBank/DDBJ databases">
        <title>Methanococcoides sp. LMO-2.</title>
        <authorList>
            <person name="Liang L."/>
        </authorList>
    </citation>
    <scope>NUCLEOTIDE SEQUENCE [LARGE SCALE GENOMIC DNA]</scope>
    <source>
        <strain evidence="10 11">LMO-2</strain>
    </source>
</reference>
<comment type="pathway">
    <text evidence="7 8">Amino-acid biosynthesis; L-histidine biosynthesis; L-histidine from 5-phospho-alpha-D-ribose 1-diphosphate: step 9/9.</text>
</comment>
<protein>
    <recommendedName>
        <fullName evidence="2 7">Histidinol dehydrogenase</fullName>
        <shortName evidence="7 8">HDH</shortName>
        <ecNumber evidence="7 8">1.1.1.23</ecNumber>
    </recommendedName>
</protein>
<evidence type="ECO:0000256" key="1">
    <source>
        <dbReference type="ARBA" id="ARBA00010178"/>
    </source>
</evidence>
<comment type="cofactor">
    <cofactor evidence="7">
        <name>Zn(2+)</name>
        <dbReference type="ChEBI" id="CHEBI:29105"/>
    </cofactor>
    <text evidence="7">Binds 1 zinc ion per subunit.</text>
</comment>
<feature type="binding site" evidence="7">
    <location>
        <position position="259"/>
    </location>
    <ligand>
        <name>substrate</name>
    </ligand>
</feature>
<feature type="binding site" evidence="7">
    <location>
        <position position="256"/>
    </location>
    <ligand>
        <name>substrate</name>
    </ligand>
</feature>
<evidence type="ECO:0000256" key="2">
    <source>
        <dbReference type="ARBA" id="ARBA00016531"/>
    </source>
</evidence>
<evidence type="ECO:0000256" key="8">
    <source>
        <dbReference type="PIRNR" id="PIRNR000099"/>
    </source>
</evidence>
<feature type="binding site" evidence="7">
    <location>
        <position position="211"/>
    </location>
    <ligand>
        <name>NAD(+)</name>
        <dbReference type="ChEBI" id="CHEBI:57540"/>
    </ligand>
</feature>
<evidence type="ECO:0000313" key="11">
    <source>
        <dbReference type="Proteomes" id="UP001396646"/>
    </source>
</evidence>
<comment type="similarity">
    <text evidence="1 7 8 9">Belongs to the histidinol dehydrogenase family.</text>
</comment>
<comment type="caution">
    <text evidence="10">The sequence shown here is derived from an EMBL/GenBank/DDBJ whole genome shotgun (WGS) entry which is preliminary data.</text>
</comment>
<dbReference type="PANTHER" id="PTHR21256">
    <property type="entry name" value="HISTIDINOL DEHYDROGENASE HDH"/>
    <property type="match status" value="1"/>
</dbReference>
<evidence type="ECO:0000256" key="3">
    <source>
        <dbReference type="ARBA" id="ARBA00022723"/>
    </source>
</evidence>
<keyword evidence="3 7" id="KW-0479">Metal-binding</keyword>
<dbReference type="InterPro" id="IPR022695">
    <property type="entry name" value="Histidinol_DH_monofunct"/>
</dbReference>
<evidence type="ECO:0000256" key="6">
    <source>
        <dbReference type="ARBA" id="ARBA00023102"/>
    </source>
</evidence>
<dbReference type="Pfam" id="PF00815">
    <property type="entry name" value="Histidinol_dh"/>
    <property type="match status" value="1"/>
</dbReference>
<evidence type="ECO:0000313" key="10">
    <source>
        <dbReference type="EMBL" id="MEL4305381.1"/>
    </source>
</evidence>